<keyword evidence="1" id="KW-0805">Transcription regulation</keyword>
<dbReference type="EMBL" id="JBHSLV010000008">
    <property type="protein sequence ID" value="MFC5391869.1"/>
    <property type="molecule type" value="Genomic_DNA"/>
</dbReference>
<dbReference type="InterPro" id="IPR036388">
    <property type="entry name" value="WH-like_DNA-bd_sf"/>
</dbReference>
<dbReference type="Pfam" id="PF12802">
    <property type="entry name" value="MarR_2"/>
    <property type="match status" value="1"/>
</dbReference>
<dbReference type="PRINTS" id="PR00598">
    <property type="entry name" value="HTHMARR"/>
</dbReference>
<evidence type="ECO:0000259" key="5">
    <source>
        <dbReference type="PROSITE" id="PS50995"/>
    </source>
</evidence>
<name>A0ABW0H7F4_9HYPH</name>
<dbReference type="Gene3D" id="1.10.10.10">
    <property type="entry name" value="Winged helix-like DNA-binding domain superfamily/Winged helix DNA-binding domain"/>
    <property type="match status" value="1"/>
</dbReference>
<dbReference type="InterPro" id="IPR039422">
    <property type="entry name" value="MarR/SlyA-like"/>
</dbReference>
<dbReference type="PROSITE" id="PS50995">
    <property type="entry name" value="HTH_MARR_2"/>
    <property type="match status" value="1"/>
</dbReference>
<dbReference type="RefSeq" id="WP_377006632.1">
    <property type="nucleotide sequence ID" value="NZ_JBHSLV010000008.1"/>
</dbReference>
<evidence type="ECO:0000256" key="2">
    <source>
        <dbReference type="ARBA" id="ARBA00023125"/>
    </source>
</evidence>
<dbReference type="InterPro" id="IPR000835">
    <property type="entry name" value="HTH_MarR-typ"/>
</dbReference>
<dbReference type="PANTHER" id="PTHR33164">
    <property type="entry name" value="TRANSCRIPTIONAL REGULATOR, MARR FAMILY"/>
    <property type="match status" value="1"/>
</dbReference>
<evidence type="ECO:0000313" key="6">
    <source>
        <dbReference type="EMBL" id="MFC5391869.1"/>
    </source>
</evidence>
<keyword evidence="2" id="KW-0238">DNA-binding</keyword>
<feature type="compositionally biased region" description="Basic and acidic residues" evidence="4">
    <location>
        <begin position="161"/>
        <end position="178"/>
    </location>
</feature>
<dbReference type="SMART" id="SM00347">
    <property type="entry name" value="HTH_MARR"/>
    <property type="match status" value="1"/>
</dbReference>
<keyword evidence="7" id="KW-1185">Reference proteome</keyword>
<dbReference type="PROSITE" id="PS01117">
    <property type="entry name" value="HTH_MARR_1"/>
    <property type="match status" value="1"/>
</dbReference>
<keyword evidence="3" id="KW-0804">Transcription</keyword>
<dbReference type="InterPro" id="IPR023187">
    <property type="entry name" value="Tscrpt_reg_MarR-type_CS"/>
</dbReference>
<comment type="caution">
    <text evidence="6">The sequence shown here is derived from an EMBL/GenBank/DDBJ whole genome shotgun (WGS) entry which is preliminary data.</text>
</comment>
<sequence>MNKMQEPISAPTAESGSTARLPWDLPRFKNWLAVARMHQLWKKVFSEALAPLGIQLAHYDVLANVFRTPGLTQQQLAEKLLVGRSAMSMLLPELERRGLIERRSDETDRRVRRLWLTSAGEVLTRKALAIHAARIEAMMGVLSDEECNAVGTMMWRVVGHLEGKPPREPSSDARKGRLEPNAPTGPES</sequence>
<evidence type="ECO:0000256" key="3">
    <source>
        <dbReference type="ARBA" id="ARBA00023163"/>
    </source>
</evidence>
<evidence type="ECO:0000256" key="1">
    <source>
        <dbReference type="ARBA" id="ARBA00023015"/>
    </source>
</evidence>
<organism evidence="6 7">
    <name type="scientific">Bosea vestrisii</name>
    <dbReference type="NCBI Taxonomy" id="151416"/>
    <lineage>
        <taxon>Bacteria</taxon>
        <taxon>Pseudomonadati</taxon>
        <taxon>Pseudomonadota</taxon>
        <taxon>Alphaproteobacteria</taxon>
        <taxon>Hyphomicrobiales</taxon>
        <taxon>Boseaceae</taxon>
        <taxon>Bosea</taxon>
    </lineage>
</organism>
<dbReference type="InterPro" id="IPR036390">
    <property type="entry name" value="WH_DNA-bd_sf"/>
</dbReference>
<accession>A0ABW0H7F4</accession>
<dbReference type="Proteomes" id="UP001596104">
    <property type="component" value="Unassembled WGS sequence"/>
</dbReference>
<protein>
    <submittedName>
        <fullName evidence="6">MarR family winged helix-turn-helix transcriptional regulator</fullName>
    </submittedName>
</protein>
<evidence type="ECO:0000313" key="7">
    <source>
        <dbReference type="Proteomes" id="UP001596104"/>
    </source>
</evidence>
<proteinExistence type="predicted"/>
<dbReference type="PANTHER" id="PTHR33164:SF104">
    <property type="entry name" value="TRANSCRIPTIONAL REGULATORY PROTEIN"/>
    <property type="match status" value="1"/>
</dbReference>
<evidence type="ECO:0000256" key="4">
    <source>
        <dbReference type="SAM" id="MobiDB-lite"/>
    </source>
</evidence>
<feature type="domain" description="HTH marR-type" evidence="5">
    <location>
        <begin position="18"/>
        <end position="159"/>
    </location>
</feature>
<reference evidence="7" key="1">
    <citation type="journal article" date="2019" name="Int. J. Syst. Evol. Microbiol.">
        <title>The Global Catalogue of Microorganisms (GCM) 10K type strain sequencing project: providing services to taxonomists for standard genome sequencing and annotation.</title>
        <authorList>
            <consortium name="The Broad Institute Genomics Platform"/>
            <consortium name="The Broad Institute Genome Sequencing Center for Infectious Disease"/>
            <person name="Wu L."/>
            <person name="Ma J."/>
        </authorList>
    </citation>
    <scope>NUCLEOTIDE SEQUENCE [LARGE SCALE GENOMIC DNA]</scope>
    <source>
        <strain evidence="7">CGMCC 1.16326</strain>
    </source>
</reference>
<dbReference type="SUPFAM" id="SSF46785">
    <property type="entry name" value="Winged helix' DNA-binding domain"/>
    <property type="match status" value="1"/>
</dbReference>
<feature type="region of interest" description="Disordered" evidence="4">
    <location>
        <begin position="161"/>
        <end position="188"/>
    </location>
</feature>
<gene>
    <name evidence="6" type="ORF">ACFPPC_04355</name>
</gene>